<organism evidence="11 12">
    <name type="scientific">Candidatus Magasanikbacteria bacterium GW2011_GWC2_41_17</name>
    <dbReference type="NCBI Taxonomy" id="1619048"/>
    <lineage>
        <taxon>Bacteria</taxon>
        <taxon>Candidatus Magasanikiibacteriota</taxon>
    </lineage>
</organism>
<evidence type="ECO:0000256" key="1">
    <source>
        <dbReference type="ARBA" id="ARBA00004861"/>
    </source>
</evidence>
<proteinExistence type="inferred from homology"/>
<evidence type="ECO:0000256" key="7">
    <source>
        <dbReference type="ARBA" id="ARBA00023239"/>
    </source>
</evidence>
<feature type="domain" description="Phosphoribosyltransferase" evidence="10">
    <location>
        <begin position="53"/>
        <end position="166"/>
    </location>
</feature>
<evidence type="ECO:0000256" key="8">
    <source>
        <dbReference type="ARBA" id="ARBA00023268"/>
    </source>
</evidence>
<dbReference type="Gene3D" id="3.40.50.2020">
    <property type="match status" value="1"/>
</dbReference>
<dbReference type="InterPro" id="IPR000836">
    <property type="entry name" value="PRTase_dom"/>
</dbReference>
<dbReference type="EC" id="2.4.2.10" evidence="9"/>
<dbReference type="GO" id="GO:0019856">
    <property type="term" value="P:pyrimidine nucleobase biosynthetic process"/>
    <property type="evidence" value="ECO:0007669"/>
    <property type="project" value="TreeGrafter"/>
</dbReference>
<keyword evidence="3 9" id="KW-0328">Glycosyltransferase</keyword>
<evidence type="ECO:0000259" key="10">
    <source>
        <dbReference type="Pfam" id="PF00156"/>
    </source>
</evidence>
<comment type="caution">
    <text evidence="11">The sequence shown here is derived from an EMBL/GenBank/DDBJ whole genome shotgun (WGS) entry which is preliminary data.</text>
</comment>
<comment type="pathway">
    <text evidence="2 9">Pyrimidine metabolism; UMP biosynthesis via de novo pathway; UMP from orotate: step 1/2.</text>
</comment>
<protein>
    <recommendedName>
        <fullName evidence="9">Orotate phosphoribosyltransferase</fullName>
        <shortName evidence="9">OPRT</shortName>
        <shortName evidence="9">OPRTase</shortName>
        <ecNumber evidence="9">2.4.2.10</ecNumber>
    </recommendedName>
</protein>
<dbReference type="AlphaFoldDB" id="A0A0G0YFL6"/>
<evidence type="ECO:0000256" key="3">
    <source>
        <dbReference type="ARBA" id="ARBA00022676"/>
    </source>
</evidence>
<dbReference type="GO" id="GO:0004588">
    <property type="term" value="F:orotate phosphoribosyltransferase activity"/>
    <property type="evidence" value="ECO:0007669"/>
    <property type="project" value="UniProtKB-UniRule"/>
</dbReference>
<evidence type="ECO:0000256" key="9">
    <source>
        <dbReference type="HAMAP-Rule" id="MF_01208"/>
    </source>
</evidence>
<comment type="caution">
    <text evidence="9">Lacks conserved residue(s) required for the propagation of feature annotation.</text>
</comment>
<dbReference type="EMBL" id="LCAV01000011">
    <property type="protein sequence ID" value="KKR99097.1"/>
    <property type="molecule type" value="Genomic_DNA"/>
</dbReference>
<dbReference type="NCBIfam" id="TIGR00336">
    <property type="entry name" value="pyrE"/>
    <property type="match status" value="1"/>
</dbReference>
<dbReference type="GO" id="GO:0004590">
    <property type="term" value="F:orotidine-5'-phosphate decarboxylase activity"/>
    <property type="evidence" value="ECO:0007669"/>
    <property type="project" value="TreeGrafter"/>
</dbReference>
<dbReference type="GO" id="GO:0000287">
    <property type="term" value="F:magnesium ion binding"/>
    <property type="evidence" value="ECO:0007669"/>
    <property type="project" value="UniProtKB-UniRule"/>
</dbReference>
<dbReference type="PANTHER" id="PTHR19278">
    <property type="entry name" value="OROTATE PHOSPHORIBOSYLTRANSFERASE"/>
    <property type="match status" value="1"/>
</dbReference>
<evidence type="ECO:0000313" key="11">
    <source>
        <dbReference type="EMBL" id="KKR99097.1"/>
    </source>
</evidence>
<evidence type="ECO:0000256" key="2">
    <source>
        <dbReference type="ARBA" id="ARBA00004889"/>
    </source>
</evidence>
<comment type="subunit">
    <text evidence="9">Homodimer.</text>
</comment>
<evidence type="ECO:0000313" key="12">
    <source>
        <dbReference type="Proteomes" id="UP000034108"/>
    </source>
</evidence>
<feature type="binding site" evidence="9">
    <location>
        <position position="105"/>
    </location>
    <ligand>
        <name>5-phospho-alpha-D-ribose 1-diphosphate</name>
        <dbReference type="ChEBI" id="CHEBI:58017"/>
        <note>ligand shared between dimeric partners</note>
    </ligand>
</feature>
<feature type="binding site" description="in other chain" evidence="9">
    <location>
        <begin position="127"/>
        <end position="135"/>
    </location>
    <ligand>
        <name>5-phospho-alpha-D-ribose 1-diphosphate</name>
        <dbReference type="ChEBI" id="CHEBI:58017"/>
        <note>ligand shared between dimeric partners</note>
    </ligand>
</feature>
<keyword evidence="4 9" id="KW-0808">Transferase</keyword>
<dbReference type="Pfam" id="PF00156">
    <property type="entry name" value="Pribosyltran"/>
    <property type="match status" value="1"/>
</dbReference>
<feature type="binding site" evidence="9">
    <location>
        <position position="131"/>
    </location>
    <ligand>
        <name>orotate</name>
        <dbReference type="ChEBI" id="CHEBI:30839"/>
    </ligand>
</feature>
<feature type="binding site" description="in other chain" evidence="9">
    <location>
        <position position="102"/>
    </location>
    <ligand>
        <name>5-phospho-alpha-D-ribose 1-diphosphate</name>
        <dbReference type="ChEBI" id="CHEBI:58017"/>
        <note>ligand shared between dimeric partners</note>
    </ligand>
</feature>
<dbReference type="Proteomes" id="UP000034108">
    <property type="component" value="Unassembled WGS sequence"/>
</dbReference>
<keyword evidence="5" id="KW-0210">Decarboxylase</keyword>
<dbReference type="FunFam" id="3.40.50.2020:FF:000025">
    <property type="entry name" value="Uridine monophosphate synthetase"/>
    <property type="match status" value="1"/>
</dbReference>
<comment type="catalytic activity">
    <reaction evidence="9">
        <text>orotidine 5'-phosphate + diphosphate = orotate + 5-phospho-alpha-D-ribose 1-diphosphate</text>
        <dbReference type="Rhea" id="RHEA:10380"/>
        <dbReference type="ChEBI" id="CHEBI:30839"/>
        <dbReference type="ChEBI" id="CHEBI:33019"/>
        <dbReference type="ChEBI" id="CHEBI:57538"/>
        <dbReference type="ChEBI" id="CHEBI:58017"/>
        <dbReference type="EC" id="2.4.2.10"/>
    </reaction>
</comment>
<evidence type="ECO:0000256" key="5">
    <source>
        <dbReference type="ARBA" id="ARBA00022793"/>
    </source>
</evidence>
<keyword evidence="7" id="KW-0456">Lyase</keyword>
<comment type="cofactor">
    <cofactor evidence="9">
        <name>Mg(2+)</name>
        <dbReference type="ChEBI" id="CHEBI:18420"/>
    </cofactor>
</comment>
<sequence>MSITYRKKLCNYMSTNLILKLFDINAVKFGEFKLKSGIMSPIYIDLRVIISYPGILKMVAEAMWKKVALLQFDLVCGVPYTALPIATAISLEHNIPMIMRRKEVKDYGTKKAIEGAFTPGQKVLVVEDLVTSGSSVFEIIEPLEKEGLKMSDVIILIDREQGGKKHLTEKGYNLHAVFTITEIIDALHNASKLETTMATKIKKFITNNQT</sequence>
<dbReference type="InterPro" id="IPR023031">
    <property type="entry name" value="OPRT"/>
</dbReference>
<feature type="binding site" evidence="9">
    <location>
        <position position="101"/>
    </location>
    <ligand>
        <name>5-phospho-alpha-D-ribose 1-diphosphate</name>
        <dbReference type="ChEBI" id="CHEBI:58017"/>
        <note>ligand shared between dimeric partners</note>
    </ligand>
</feature>
<gene>
    <name evidence="9" type="primary">pyrE</name>
    <name evidence="11" type="ORF">UU49_C0011G0033</name>
</gene>
<dbReference type="InterPro" id="IPR029057">
    <property type="entry name" value="PRTase-like"/>
</dbReference>
<feature type="binding site" description="in other chain" evidence="9">
    <location>
        <position position="35"/>
    </location>
    <ligand>
        <name>5-phospho-alpha-D-ribose 1-diphosphate</name>
        <dbReference type="ChEBI" id="CHEBI:58017"/>
        <note>ligand shared between dimeric partners</note>
    </ligand>
</feature>
<dbReference type="PANTHER" id="PTHR19278:SF9">
    <property type="entry name" value="URIDINE 5'-MONOPHOSPHATE SYNTHASE"/>
    <property type="match status" value="1"/>
</dbReference>
<comment type="pathway">
    <text evidence="1">Pyrimidine metabolism; UMP biosynthesis via de novo pathway; UMP from orotate: step 2/2.</text>
</comment>
<comment type="function">
    <text evidence="9">Catalyzes the transfer of a ribosyl phosphate group from 5-phosphoribose 1-diphosphate to orotate, leading to the formation of orotidine monophosphate (OMP).</text>
</comment>
<dbReference type="GO" id="GO:0044205">
    <property type="term" value="P:'de novo' UMP biosynthetic process"/>
    <property type="evidence" value="ECO:0007669"/>
    <property type="project" value="UniProtKB-UniRule"/>
</dbReference>
<comment type="similarity">
    <text evidence="9">Belongs to the purine/pyrimidine phosphoribosyltransferase family. PyrE subfamily.</text>
</comment>
<keyword evidence="8" id="KW-0511">Multifunctional enzyme</keyword>
<name>A0A0G0YFL6_9BACT</name>
<dbReference type="STRING" id="1619048.UU49_C0011G0033"/>
<dbReference type="NCBIfam" id="NF010382">
    <property type="entry name" value="PRK13809.1"/>
    <property type="match status" value="1"/>
</dbReference>
<evidence type="ECO:0000256" key="6">
    <source>
        <dbReference type="ARBA" id="ARBA00022975"/>
    </source>
</evidence>
<dbReference type="HAMAP" id="MF_01208">
    <property type="entry name" value="PyrE"/>
    <property type="match status" value="1"/>
</dbReference>
<dbReference type="InterPro" id="IPR004467">
    <property type="entry name" value="Or_phspho_trans_dom"/>
</dbReference>
<feature type="binding site" evidence="9">
    <location>
        <position position="159"/>
    </location>
    <ligand>
        <name>orotate</name>
        <dbReference type="ChEBI" id="CHEBI:30839"/>
    </ligand>
</feature>
<reference evidence="11 12" key="1">
    <citation type="journal article" date="2015" name="Nature">
        <title>rRNA introns, odd ribosomes, and small enigmatic genomes across a large radiation of phyla.</title>
        <authorList>
            <person name="Brown C.T."/>
            <person name="Hug L.A."/>
            <person name="Thomas B.C."/>
            <person name="Sharon I."/>
            <person name="Castelle C.J."/>
            <person name="Singh A."/>
            <person name="Wilkins M.J."/>
            <person name="Williams K.H."/>
            <person name="Banfield J.F."/>
        </authorList>
    </citation>
    <scope>NUCLEOTIDE SEQUENCE [LARGE SCALE GENOMIC DNA]</scope>
</reference>
<evidence type="ECO:0000256" key="4">
    <source>
        <dbReference type="ARBA" id="ARBA00022679"/>
    </source>
</evidence>
<keyword evidence="9" id="KW-0460">Magnesium</keyword>
<keyword evidence="6 9" id="KW-0665">Pyrimidine biosynthesis</keyword>
<accession>A0A0G0YFL6</accession>
<dbReference type="SUPFAM" id="SSF53271">
    <property type="entry name" value="PRTase-like"/>
    <property type="match status" value="1"/>
</dbReference>
<dbReference type="UniPathway" id="UPA00070">
    <property type="reaction ID" value="UER00119"/>
</dbReference>
<dbReference type="CDD" id="cd06223">
    <property type="entry name" value="PRTases_typeI"/>
    <property type="match status" value="1"/>
</dbReference>